<accession>A0AAV4SHD5</accession>
<protein>
    <submittedName>
        <fullName evidence="1">Uncharacterized protein</fullName>
    </submittedName>
</protein>
<reference evidence="1 2" key="1">
    <citation type="submission" date="2021-06" db="EMBL/GenBank/DDBJ databases">
        <title>Caerostris darwini draft genome.</title>
        <authorList>
            <person name="Kono N."/>
            <person name="Arakawa K."/>
        </authorList>
    </citation>
    <scope>NUCLEOTIDE SEQUENCE [LARGE SCALE GENOMIC DNA]</scope>
</reference>
<dbReference type="Proteomes" id="UP001054837">
    <property type="component" value="Unassembled WGS sequence"/>
</dbReference>
<dbReference type="AlphaFoldDB" id="A0AAV4SHD5"/>
<evidence type="ECO:0000313" key="2">
    <source>
        <dbReference type="Proteomes" id="UP001054837"/>
    </source>
</evidence>
<comment type="caution">
    <text evidence="1">The sequence shown here is derived from an EMBL/GenBank/DDBJ whole genome shotgun (WGS) entry which is preliminary data.</text>
</comment>
<dbReference type="EMBL" id="BPLQ01007927">
    <property type="protein sequence ID" value="GIY33364.1"/>
    <property type="molecule type" value="Genomic_DNA"/>
</dbReference>
<name>A0AAV4SHD5_9ARAC</name>
<gene>
    <name evidence="1" type="ORF">CDAR_452871</name>
</gene>
<proteinExistence type="predicted"/>
<keyword evidence="2" id="KW-1185">Reference proteome</keyword>
<sequence length="98" mass="11359">MKPIRWGFFTYSKSTKRHPPRLFEITESEKSHLFLINMLEVIASSRYNMTSPRERKPDNQATDCREGCLNLINYNVRSSLLISVLETGAAIHLLMGRM</sequence>
<organism evidence="1 2">
    <name type="scientific">Caerostris darwini</name>
    <dbReference type="NCBI Taxonomy" id="1538125"/>
    <lineage>
        <taxon>Eukaryota</taxon>
        <taxon>Metazoa</taxon>
        <taxon>Ecdysozoa</taxon>
        <taxon>Arthropoda</taxon>
        <taxon>Chelicerata</taxon>
        <taxon>Arachnida</taxon>
        <taxon>Araneae</taxon>
        <taxon>Araneomorphae</taxon>
        <taxon>Entelegynae</taxon>
        <taxon>Araneoidea</taxon>
        <taxon>Araneidae</taxon>
        <taxon>Caerostris</taxon>
    </lineage>
</organism>
<evidence type="ECO:0000313" key="1">
    <source>
        <dbReference type="EMBL" id="GIY33364.1"/>
    </source>
</evidence>